<dbReference type="OrthoDB" id="338867at2157"/>
<reference evidence="5" key="1">
    <citation type="submission" date="2019-05" db="EMBL/GenBank/DDBJ databases">
        <title>Genome sequence and methylation pattern of the halophilic Archaeon Natrinema versiforme BOL5-4.</title>
        <authorList>
            <person name="DasSarma P."/>
            <person name="Anton B.P."/>
            <person name="DasSarma S.L."/>
            <person name="Martinez F.L."/>
            <person name="Guzman D."/>
            <person name="Roberts R.J."/>
            <person name="DasSarma S."/>
        </authorList>
    </citation>
    <scope>NUCLEOTIDE SEQUENCE [LARGE SCALE GENOMIC DNA]</scope>
    <source>
        <strain evidence="5">BOL5-4</strain>
        <plasmid evidence="5">pnve500</plasmid>
    </source>
</reference>
<dbReference type="InterPro" id="IPR013150">
    <property type="entry name" value="TFIIB_cyclin"/>
</dbReference>
<proteinExistence type="predicted"/>
<sequence length="272" mass="29787">MPTEPQNAVLEHLTSIQQSFTLDENIQQYAELLISELTTQELQIRSPARTAAACFLIACRLRETPVRVTRIADASDATKSEILNEKKRISDTLELGIPNDDPTVILEEACEDLSLSDDIQTRAQQIADLGAEAGVTSGVSPYTYAAAVLYITSSAADTDLSQTDIADKFDVSTATLRDRRDDLLDTTGSHLFKLQYPTAPPEAISLVDDLLHHAQTAKWAQGKRHMGILAGAWLYTANKYQIETSVSELAALTGVSESTIRARSKDFDQPFS</sequence>
<dbReference type="InterPro" id="IPR036915">
    <property type="entry name" value="Cyclin-like_sf"/>
</dbReference>
<dbReference type="Proteomes" id="UP000302218">
    <property type="component" value="Plasmid pNVE500"/>
</dbReference>
<dbReference type="GeneID" id="40267467"/>
<dbReference type="RefSeq" id="WP_138246916.1">
    <property type="nucleotide sequence ID" value="NZ_CP040331.1"/>
</dbReference>
<dbReference type="PANTHER" id="PTHR11618:SF13">
    <property type="entry name" value="TRANSCRIPTION INITIATION FACTOR IIB"/>
    <property type="match status" value="1"/>
</dbReference>
<gene>
    <name evidence="4" type="ORF">FEJ81_19295</name>
</gene>
<evidence type="ECO:0000256" key="2">
    <source>
        <dbReference type="ARBA" id="ARBA00023163"/>
    </source>
</evidence>
<organism evidence="4 5">
    <name type="scientific">Natrinema versiforme</name>
    <dbReference type="NCBI Taxonomy" id="88724"/>
    <lineage>
        <taxon>Archaea</taxon>
        <taxon>Methanobacteriati</taxon>
        <taxon>Methanobacteriota</taxon>
        <taxon>Stenosarchaea group</taxon>
        <taxon>Halobacteria</taxon>
        <taxon>Halobacteriales</taxon>
        <taxon>Natrialbaceae</taxon>
        <taxon>Natrinema</taxon>
    </lineage>
</organism>
<dbReference type="CDD" id="cd00043">
    <property type="entry name" value="CYCLIN_SF"/>
    <property type="match status" value="1"/>
</dbReference>
<dbReference type="EMBL" id="CP040331">
    <property type="protein sequence ID" value="QCS44478.1"/>
    <property type="molecule type" value="Genomic_DNA"/>
</dbReference>
<dbReference type="Pfam" id="PF00382">
    <property type="entry name" value="TFIIB"/>
    <property type="match status" value="2"/>
</dbReference>
<dbReference type="PRINTS" id="PR00685">
    <property type="entry name" value="TIFACTORIIB"/>
</dbReference>
<dbReference type="SUPFAM" id="SSF47954">
    <property type="entry name" value="Cyclin-like"/>
    <property type="match status" value="3"/>
</dbReference>
<keyword evidence="2" id="KW-0804">Transcription</keyword>
<dbReference type="GO" id="GO:0097550">
    <property type="term" value="C:transcription preinitiation complex"/>
    <property type="evidence" value="ECO:0007669"/>
    <property type="project" value="TreeGrafter"/>
</dbReference>
<geneLocation type="plasmid" evidence="5">
    <name>pnve500</name>
</geneLocation>
<dbReference type="PANTHER" id="PTHR11618">
    <property type="entry name" value="TRANSCRIPTION INITIATION FACTOR IIB-RELATED"/>
    <property type="match status" value="1"/>
</dbReference>
<accession>A0A4P8WLM5</accession>
<dbReference type="InterPro" id="IPR000812">
    <property type="entry name" value="TFIIB"/>
</dbReference>
<evidence type="ECO:0000313" key="5">
    <source>
        <dbReference type="Proteomes" id="UP000302218"/>
    </source>
</evidence>
<evidence type="ECO:0000313" key="4">
    <source>
        <dbReference type="EMBL" id="QCS44478.1"/>
    </source>
</evidence>
<evidence type="ECO:0000259" key="3">
    <source>
        <dbReference type="Pfam" id="PF00382"/>
    </source>
</evidence>
<dbReference type="KEGG" id="nvr:FEJ81_19295"/>
<name>A0A4P8WLM5_9EURY</name>
<feature type="domain" description="Transcription factor TFIIB cyclin-like" evidence="3">
    <location>
        <begin position="10"/>
        <end position="84"/>
    </location>
</feature>
<keyword evidence="4" id="KW-0614">Plasmid</keyword>
<dbReference type="GO" id="GO:0070897">
    <property type="term" value="P:transcription preinitiation complex assembly"/>
    <property type="evidence" value="ECO:0007669"/>
    <property type="project" value="InterPro"/>
</dbReference>
<evidence type="ECO:0000256" key="1">
    <source>
        <dbReference type="ARBA" id="ARBA00023015"/>
    </source>
</evidence>
<protein>
    <submittedName>
        <fullName evidence="4">Transcription initiation factor IIB family protein</fullName>
    </submittedName>
</protein>
<dbReference type="Gene3D" id="1.10.472.10">
    <property type="entry name" value="Cyclin-like"/>
    <property type="match status" value="3"/>
</dbReference>
<dbReference type="AlphaFoldDB" id="A0A4P8WLM5"/>
<feature type="domain" description="Transcription factor TFIIB cyclin-like" evidence="3">
    <location>
        <begin position="102"/>
        <end position="179"/>
    </location>
</feature>
<dbReference type="GO" id="GO:0017025">
    <property type="term" value="F:TBP-class protein binding"/>
    <property type="evidence" value="ECO:0007669"/>
    <property type="project" value="InterPro"/>
</dbReference>
<keyword evidence="1" id="KW-0805">Transcription regulation</keyword>